<dbReference type="InterPro" id="IPR013653">
    <property type="entry name" value="GCN5-like_dom"/>
</dbReference>
<feature type="domain" description="N-acetyltransferase" evidence="1">
    <location>
        <begin position="141"/>
        <end position="280"/>
    </location>
</feature>
<evidence type="ECO:0000259" key="1">
    <source>
        <dbReference type="PROSITE" id="PS51186"/>
    </source>
</evidence>
<dbReference type="SUPFAM" id="SSF55729">
    <property type="entry name" value="Acyl-CoA N-acyltransferases (Nat)"/>
    <property type="match status" value="1"/>
</dbReference>
<dbReference type="GO" id="GO:0016747">
    <property type="term" value="F:acyltransferase activity, transferring groups other than amino-acyl groups"/>
    <property type="evidence" value="ECO:0007669"/>
    <property type="project" value="InterPro"/>
</dbReference>
<accession>A0A024Q6S2</accession>
<protein>
    <submittedName>
        <fullName evidence="2">Putative acetyltransferase</fullName>
    </submittedName>
</protein>
<reference evidence="2 3" key="1">
    <citation type="submission" date="2014-03" db="EMBL/GenBank/DDBJ databases">
        <authorList>
            <person name="Urmite Genomes U."/>
        </authorList>
    </citation>
    <scope>NUCLEOTIDE SEQUENCE [LARGE SCALE GENOMIC DNA]</scope>
    <source>
        <strain evidence="2 3">Vm-5</strain>
    </source>
</reference>
<dbReference type="AlphaFoldDB" id="A0A024Q6S2"/>
<keyword evidence="3" id="KW-1185">Reference proteome</keyword>
<dbReference type="Proteomes" id="UP000028875">
    <property type="component" value="Unassembled WGS sequence"/>
</dbReference>
<dbReference type="OrthoDB" id="3174529at2"/>
<comment type="caution">
    <text evidence="2">The sequence shown here is derived from an EMBL/GenBank/DDBJ whole genome shotgun (WGS) entry which is preliminary data.</text>
</comment>
<evidence type="ECO:0000313" key="3">
    <source>
        <dbReference type="Proteomes" id="UP000028875"/>
    </source>
</evidence>
<dbReference type="PROSITE" id="PS51186">
    <property type="entry name" value="GNAT"/>
    <property type="match status" value="1"/>
</dbReference>
<dbReference type="STRING" id="1462526.BN990_00501"/>
<evidence type="ECO:0000313" key="2">
    <source>
        <dbReference type="EMBL" id="CDQ38233.1"/>
    </source>
</evidence>
<dbReference type="Pfam" id="PF08445">
    <property type="entry name" value="FR47"/>
    <property type="match status" value="1"/>
</dbReference>
<dbReference type="InterPro" id="IPR000182">
    <property type="entry name" value="GNAT_dom"/>
</dbReference>
<organism evidence="2 3">
    <name type="scientific">Virgibacillus massiliensis</name>
    <dbReference type="NCBI Taxonomy" id="1462526"/>
    <lineage>
        <taxon>Bacteria</taxon>
        <taxon>Bacillati</taxon>
        <taxon>Bacillota</taxon>
        <taxon>Bacilli</taxon>
        <taxon>Bacillales</taxon>
        <taxon>Bacillaceae</taxon>
        <taxon>Virgibacillus</taxon>
    </lineage>
</organism>
<dbReference type="eggNOG" id="COG3393">
    <property type="taxonomic scope" value="Bacteria"/>
</dbReference>
<dbReference type="InterPro" id="IPR016181">
    <property type="entry name" value="Acyl_CoA_acyltransferase"/>
</dbReference>
<sequence length="280" mass="32123">MKNVMTASIELFIQKTQRLLLKQEACNNLMLGILHRLKTYRTECQLGWVEEDGEAIYAYLRTPPHNWILPAVASIDLDVIHLIVGELDKRNLDVPGVLGPDKYATAFAKEWEKRTGDRVVIHMKELIYQLDQVQLPLPTSGQLILAKEDDYTLLYHWLVAFGKEANEKITQSRAKTLATEFIRNQSAYFWQVDNQKVSMANKSRQTKHGATINAVYTPDEFKRNGFATSIVTALSYKFLDQGFQFCCLFTDKRNPTSNRIYKRIGYKEIGSAIVYECETG</sequence>
<proteinExistence type="predicted"/>
<name>A0A024Q6S2_9BACI</name>
<gene>
    <name evidence="2" type="ORF">BN990_00501</name>
</gene>
<reference evidence="3" key="2">
    <citation type="submission" date="2014-05" db="EMBL/GenBank/DDBJ databases">
        <title>Draft genome sequence of Virgibacillus massiliensis Vm-5.</title>
        <authorList>
            <person name="Khelaifia S."/>
            <person name="Croce O."/>
            <person name="Lagier J.C."/>
            <person name="Raoult D."/>
        </authorList>
    </citation>
    <scope>NUCLEOTIDE SEQUENCE [LARGE SCALE GENOMIC DNA]</scope>
    <source>
        <strain evidence="3">Vm-5</strain>
    </source>
</reference>
<keyword evidence="2" id="KW-0808">Transferase</keyword>
<dbReference type="EMBL" id="CCDP010000001">
    <property type="protein sequence ID" value="CDQ38233.1"/>
    <property type="molecule type" value="Genomic_DNA"/>
</dbReference>
<dbReference type="Gene3D" id="3.40.630.30">
    <property type="match status" value="1"/>
</dbReference>
<dbReference type="RefSeq" id="WP_038242118.1">
    <property type="nucleotide sequence ID" value="NZ_BNER01000001.1"/>
</dbReference>